<keyword evidence="3" id="KW-1185">Reference proteome</keyword>
<reference evidence="3" key="1">
    <citation type="journal article" date="2010" name="Nat. Biotechnol.">
        <title>Draft genome sequence of the oilseed species Ricinus communis.</title>
        <authorList>
            <person name="Chan A.P."/>
            <person name="Crabtree J."/>
            <person name="Zhao Q."/>
            <person name="Lorenzi H."/>
            <person name="Orvis J."/>
            <person name="Puiu D."/>
            <person name="Melake-Berhan A."/>
            <person name="Jones K.M."/>
            <person name="Redman J."/>
            <person name="Chen G."/>
            <person name="Cahoon E.B."/>
            <person name="Gedil M."/>
            <person name="Stanke M."/>
            <person name="Haas B.J."/>
            <person name="Wortman J.R."/>
            <person name="Fraser-Liggett C.M."/>
            <person name="Ravel J."/>
            <person name="Rabinowicz P.D."/>
        </authorList>
    </citation>
    <scope>NUCLEOTIDE SEQUENCE [LARGE SCALE GENOMIC DNA]</scope>
    <source>
        <strain evidence="3">cv. Hale</strain>
    </source>
</reference>
<dbReference type="EMBL" id="EQ996661">
    <property type="protein sequence ID" value="EEF22143.1"/>
    <property type="molecule type" value="Genomic_DNA"/>
</dbReference>
<dbReference type="AlphaFoldDB" id="B9TPS0"/>
<organism evidence="2 3">
    <name type="scientific">Ricinus communis</name>
    <name type="common">Castor bean</name>
    <dbReference type="NCBI Taxonomy" id="3988"/>
    <lineage>
        <taxon>Eukaryota</taxon>
        <taxon>Viridiplantae</taxon>
        <taxon>Streptophyta</taxon>
        <taxon>Embryophyta</taxon>
        <taxon>Tracheophyta</taxon>
        <taxon>Spermatophyta</taxon>
        <taxon>Magnoliopsida</taxon>
        <taxon>eudicotyledons</taxon>
        <taxon>Gunneridae</taxon>
        <taxon>Pentapetalae</taxon>
        <taxon>rosids</taxon>
        <taxon>fabids</taxon>
        <taxon>Malpighiales</taxon>
        <taxon>Euphorbiaceae</taxon>
        <taxon>Acalyphoideae</taxon>
        <taxon>Acalypheae</taxon>
        <taxon>Ricinus</taxon>
    </lineage>
</organism>
<accession>B9TPS0</accession>
<gene>
    <name evidence="2" type="ORF">RCOM_2081900</name>
</gene>
<dbReference type="InParanoid" id="B9TPS0"/>
<proteinExistence type="predicted"/>
<protein>
    <recommendedName>
        <fullName evidence="4">DUF1840 domain-containing protein</fullName>
    </recommendedName>
</protein>
<feature type="region of interest" description="Disordered" evidence="1">
    <location>
        <begin position="1"/>
        <end position="32"/>
    </location>
</feature>
<evidence type="ECO:0000256" key="1">
    <source>
        <dbReference type="SAM" id="MobiDB-lite"/>
    </source>
</evidence>
<evidence type="ECO:0000313" key="3">
    <source>
        <dbReference type="Proteomes" id="UP000008311"/>
    </source>
</evidence>
<feature type="compositionally biased region" description="Basic and acidic residues" evidence="1">
    <location>
        <begin position="97"/>
        <end position="113"/>
    </location>
</feature>
<evidence type="ECO:0000313" key="2">
    <source>
        <dbReference type="EMBL" id="EEF22143.1"/>
    </source>
</evidence>
<dbReference type="Proteomes" id="UP000008311">
    <property type="component" value="Unassembled WGS sequence"/>
</dbReference>
<name>B9TPS0_RICCO</name>
<evidence type="ECO:0008006" key="4">
    <source>
        <dbReference type="Google" id="ProtNLM"/>
    </source>
</evidence>
<feature type="region of interest" description="Disordered" evidence="1">
    <location>
        <begin position="96"/>
        <end position="118"/>
    </location>
</feature>
<sequence>MRPSRRPSPSTFAPRESSPLHRAGRRHNARLAAVDGRETRVLYKFKSKAGADVIMLAAHGDQALQALGRSPSAQGIFQAGDLPALIARGDAAIADEQSAHERAVKDAEAEGRKPPPQPEVMLRQRLWPLLELMRAAQAAGTDVAWGV</sequence>
<dbReference type="Pfam" id="PF08895">
    <property type="entry name" value="DUF1840"/>
    <property type="match status" value="1"/>
</dbReference>
<dbReference type="InterPro" id="IPR014991">
    <property type="entry name" value="DUF1840"/>
</dbReference>